<accession>A0A1D8NCD1</accession>
<dbReference type="EMBL" id="CP017555">
    <property type="protein sequence ID" value="AOW03286.1"/>
    <property type="molecule type" value="Genomic_DNA"/>
</dbReference>
<evidence type="ECO:0000313" key="2">
    <source>
        <dbReference type="Proteomes" id="UP000182444"/>
    </source>
</evidence>
<protein>
    <submittedName>
        <fullName evidence="1">Uncharacterized protein</fullName>
    </submittedName>
</protein>
<proteinExistence type="predicted"/>
<dbReference type="VEuPathDB" id="FungiDB:YALI1_C31793g"/>
<dbReference type="GeneID" id="94583167"/>
<reference evidence="1 2" key="1">
    <citation type="journal article" date="2016" name="PLoS ONE">
        <title>Sequence Assembly of Yarrowia lipolytica Strain W29/CLIB89 Shows Transposable Element Diversity.</title>
        <authorList>
            <person name="Magnan C."/>
            <person name="Yu J."/>
            <person name="Chang I."/>
            <person name="Jahn E."/>
            <person name="Kanomata Y."/>
            <person name="Wu J."/>
            <person name="Zeller M."/>
            <person name="Oakes M."/>
            <person name="Baldi P."/>
            <person name="Sandmeyer S."/>
        </authorList>
    </citation>
    <scope>NUCLEOTIDE SEQUENCE [LARGE SCALE GENOMIC DNA]</scope>
    <source>
        <strain evidence="2">CLIB89(W29)</strain>
    </source>
</reference>
<organism evidence="1 2">
    <name type="scientific">Yarrowia lipolytica</name>
    <name type="common">Candida lipolytica</name>
    <dbReference type="NCBI Taxonomy" id="4952"/>
    <lineage>
        <taxon>Eukaryota</taxon>
        <taxon>Fungi</taxon>
        <taxon>Dikarya</taxon>
        <taxon>Ascomycota</taxon>
        <taxon>Saccharomycotina</taxon>
        <taxon>Dipodascomycetes</taxon>
        <taxon>Dipodascales</taxon>
        <taxon>Dipodascales incertae sedis</taxon>
        <taxon>Yarrowia</taxon>
    </lineage>
</organism>
<dbReference type="Proteomes" id="UP000182444">
    <property type="component" value="Chromosome 1C"/>
</dbReference>
<evidence type="ECO:0000313" key="1">
    <source>
        <dbReference type="EMBL" id="AOW03286.1"/>
    </source>
</evidence>
<dbReference type="RefSeq" id="XP_068138640.1">
    <property type="nucleotide sequence ID" value="XM_068282539.1"/>
</dbReference>
<name>A0A1D8NCD1_YARLL</name>
<gene>
    <name evidence="1" type="ORF">YALI1_C31793g</name>
</gene>
<dbReference type="AlphaFoldDB" id="A0A1D8NCD1"/>
<sequence length="89" mass="10037">MTYLDGLKVRLGGNTHSGVKCRSRLYLRVRRMVENVSNINPWARWSRAQGGAGSRLGAESYHVMCRWSLLTCVDGVRGLLTQSEISKRI</sequence>